<feature type="compositionally biased region" description="Polar residues" evidence="1">
    <location>
        <begin position="461"/>
        <end position="482"/>
    </location>
</feature>
<proteinExistence type="predicted"/>
<evidence type="ECO:0000313" key="3">
    <source>
        <dbReference type="EMBL" id="KAF5217391.1"/>
    </source>
</evidence>
<feature type="compositionally biased region" description="Basic and acidic residues" evidence="1">
    <location>
        <begin position="489"/>
        <end position="503"/>
    </location>
</feature>
<sequence>MHETHTTVCVESHLRMGACALEPFGRSFFCVFLHFLLQCCLFTCVLLLIVLCVFSVYLLRGVVCFYPFTDFNCLMVCALLLLVLGCCHLLRCVVFFTVPFLSLLLSLYVDGMLVCAEGCTQVTGVMAMMMTGRVLLVFALCVLYCGTPGGRCAEEKADEVLVTEPGGSLSGGEGSPKQSKNSSPVPGSLGSPPKPQKDDKSENLHAKESLESEEGIPLKTQEGENKTQVPQDGVQNGNQSIPHEQSPNQALPPPPPHQPPSVGSDAVSPGGSSVGGKDPLGSSSSGVISSPHGGGDRGTTGSILSNAPSSSPKGVLLAEEAETEHHSLPNENAAERGNVGRAAAPGSEGPSPLEERRTQDGKSEAHQTEESSEDLNKQPQGNGKVQNESPNADTPRLQTPHGGKPPETKGNNSHNTDISTNLPDAQEPEYVKENNNENPASIPDKAQGTSTGIQEAPASHPNVSPSPLQQENFSGMKTTENVQPPDAAATEKRQTGDNEKVGDSDGSTAASHTTSPLLLLLLLVACAAAAAVVAA</sequence>
<protein>
    <submittedName>
        <fullName evidence="3">Mucin-associated surface protein (MASP) subgroup S030</fullName>
    </submittedName>
</protein>
<keyword evidence="2" id="KW-1133">Transmembrane helix</keyword>
<feature type="transmembrane region" description="Helical" evidence="2">
    <location>
        <begin position="517"/>
        <end position="534"/>
    </location>
</feature>
<feature type="compositionally biased region" description="Basic and acidic residues" evidence="1">
    <location>
        <begin position="195"/>
        <end position="210"/>
    </location>
</feature>
<evidence type="ECO:0000256" key="2">
    <source>
        <dbReference type="SAM" id="Phobius"/>
    </source>
</evidence>
<feature type="compositionally biased region" description="Polar residues" evidence="1">
    <location>
        <begin position="409"/>
        <end position="423"/>
    </location>
</feature>
<feature type="compositionally biased region" description="Low complexity" evidence="1">
    <location>
        <begin position="182"/>
        <end position="191"/>
    </location>
</feature>
<dbReference type="AlphaFoldDB" id="A0A7J6XSF8"/>
<dbReference type="Proteomes" id="UP000583944">
    <property type="component" value="Unassembled WGS sequence"/>
</dbReference>
<dbReference type="VEuPathDB" id="TriTrypDB:ECC02_009728"/>
<feature type="transmembrane region" description="Helical" evidence="2">
    <location>
        <begin position="71"/>
        <end position="104"/>
    </location>
</feature>
<dbReference type="EMBL" id="JABDHM010000138">
    <property type="protein sequence ID" value="KAF5217391.1"/>
    <property type="molecule type" value="Genomic_DNA"/>
</dbReference>
<feature type="transmembrane region" description="Helical" evidence="2">
    <location>
        <begin position="124"/>
        <end position="146"/>
    </location>
</feature>
<keyword evidence="2" id="KW-0472">Membrane</keyword>
<feature type="compositionally biased region" description="Polar residues" evidence="1">
    <location>
        <begin position="377"/>
        <end position="392"/>
    </location>
</feature>
<evidence type="ECO:0000313" key="4">
    <source>
        <dbReference type="Proteomes" id="UP000583944"/>
    </source>
</evidence>
<feature type="transmembrane region" description="Helical" evidence="2">
    <location>
        <begin position="31"/>
        <end position="59"/>
    </location>
</feature>
<keyword evidence="2" id="KW-0812">Transmembrane</keyword>
<feature type="compositionally biased region" description="Polar residues" evidence="1">
    <location>
        <begin position="299"/>
        <end position="312"/>
    </location>
</feature>
<dbReference type="VEuPathDB" id="TriTrypDB:BCY84_08955"/>
<reference evidence="3 4" key="1">
    <citation type="journal article" date="2019" name="Genome Biol. Evol.">
        <title>Nanopore Sequencing Significantly Improves Genome Assembly of the Protozoan Parasite Trypanosoma cruzi.</title>
        <authorList>
            <person name="Diaz-Viraque F."/>
            <person name="Pita S."/>
            <person name="Greif G."/>
            <person name="de Souza R.C.M."/>
            <person name="Iraola G."/>
            <person name="Robello C."/>
        </authorList>
    </citation>
    <scope>NUCLEOTIDE SEQUENCE [LARGE SCALE GENOMIC DNA]</scope>
    <source>
        <strain evidence="3 4">Berenice</strain>
    </source>
</reference>
<feature type="region of interest" description="Disordered" evidence="1">
    <location>
        <begin position="163"/>
        <end position="512"/>
    </location>
</feature>
<evidence type="ECO:0000256" key="1">
    <source>
        <dbReference type="SAM" id="MobiDB-lite"/>
    </source>
</evidence>
<organism evidence="3 4">
    <name type="scientific">Trypanosoma cruzi</name>
    <dbReference type="NCBI Taxonomy" id="5693"/>
    <lineage>
        <taxon>Eukaryota</taxon>
        <taxon>Discoba</taxon>
        <taxon>Euglenozoa</taxon>
        <taxon>Kinetoplastea</taxon>
        <taxon>Metakinetoplastina</taxon>
        <taxon>Trypanosomatida</taxon>
        <taxon>Trypanosomatidae</taxon>
        <taxon>Trypanosoma</taxon>
        <taxon>Schizotrypanum</taxon>
    </lineage>
</organism>
<gene>
    <name evidence="3" type="ORF">ECC02_009728</name>
</gene>
<feature type="compositionally biased region" description="Basic and acidic residues" evidence="1">
    <location>
        <begin position="353"/>
        <end position="369"/>
    </location>
</feature>
<name>A0A7J6XSF8_TRYCR</name>
<feature type="compositionally biased region" description="Low complexity" evidence="1">
    <location>
        <begin position="281"/>
        <end position="291"/>
    </location>
</feature>
<accession>A0A7J6XSF8</accession>
<feature type="compositionally biased region" description="Polar residues" evidence="1">
    <location>
        <begin position="226"/>
        <end position="243"/>
    </location>
</feature>
<feature type="compositionally biased region" description="Pro residues" evidence="1">
    <location>
        <begin position="250"/>
        <end position="259"/>
    </location>
</feature>
<comment type="caution">
    <text evidence="3">The sequence shown here is derived from an EMBL/GenBank/DDBJ whole genome shotgun (WGS) entry which is preliminary data.</text>
</comment>